<protein>
    <recommendedName>
        <fullName evidence="6">DUF1977 domain-containing protein</fullName>
    </recommendedName>
</protein>
<proteinExistence type="predicted"/>
<evidence type="ECO:0000256" key="1">
    <source>
        <dbReference type="ARBA" id="ARBA00004167"/>
    </source>
</evidence>
<keyword evidence="5" id="KW-0143">Chaperone</keyword>
<keyword evidence="3" id="KW-1133">Transmembrane helix</keyword>
<dbReference type="InterPro" id="IPR015399">
    <property type="entry name" value="DUF1977_DnaJ-like"/>
</dbReference>
<keyword evidence="4" id="KW-0472">Membrane</keyword>
<reference evidence="7" key="2">
    <citation type="submission" date="2025-09" db="UniProtKB">
        <authorList>
            <consortium name="Ensembl"/>
        </authorList>
    </citation>
    <scope>IDENTIFICATION</scope>
</reference>
<dbReference type="Pfam" id="PF09320">
    <property type="entry name" value="DUF1977"/>
    <property type="match status" value="1"/>
</dbReference>
<dbReference type="AlphaFoldDB" id="A0A3B3ZJL9"/>
<dbReference type="Ensembl" id="ENSPMGT00000004985.1">
    <property type="protein sequence ID" value="ENSPMGP00000004694.1"/>
    <property type="gene ID" value="ENSPMGG00000003979.1"/>
</dbReference>
<keyword evidence="8" id="KW-1185">Reference proteome</keyword>
<comment type="subcellular location">
    <subcellularLocation>
        <location evidence="1">Membrane</location>
        <topology evidence="1">Single-pass membrane protein</topology>
    </subcellularLocation>
</comment>
<dbReference type="InterPro" id="IPR051100">
    <property type="entry name" value="DnaJ_subfamily_B/C"/>
</dbReference>
<accession>A0A3B3ZJL9</accession>
<evidence type="ECO:0000256" key="3">
    <source>
        <dbReference type="ARBA" id="ARBA00022989"/>
    </source>
</evidence>
<dbReference type="STRING" id="409849.ENSPMGP00000004694"/>
<evidence type="ECO:0000256" key="2">
    <source>
        <dbReference type="ARBA" id="ARBA00022692"/>
    </source>
</evidence>
<feature type="domain" description="DUF1977" evidence="6">
    <location>
        <begin position="22"/>
        <end position="103"/>
    </location>
</feature>
<sequence length="111" mass="13010">MFFGGGYPTMIDRFPLPLCPRARHFTNRTVPYFVGEHFSKEWSGGHLKNLERSVEEDYISNLRNNCWKEKLQKEGMLYRARYFGDSDLYERAQRARTPSCAKLSEISASIH</sequence>
<dbReference type="GO" id="GO:0071218">
    <property type="term" value="P:cellular response to misfolded protein"/>
    <property type="evidence" value="ECO:0007669"/>
    <property type="project" value="TreeGrafter"/>
</dbReference>
<dbReference type="GO" id="GO:0005789">
    <property type="term" value="C:endoplasmic reticulum membrane"/>
    <property type="evidence" value="ECO:0007669"/>
    <property type="project" value="TreeGrafter"/>
</dbReference>
<dbReference type="PANTHER" id="PTHR43908:SF8">
    <property type="entry name" value="DNAJ HOMOLOG SUBFAMILY B MEMBER 12"/>
    <property type="match status" value="1"/>
</dbReference>
<reference evidence="7" key="1">
    <citation type="submission" date="2025-08" db="UniProtKB">
        <authorList>
            <consortium name="Ensembl"/>
        </authorList>
    </citation>
    <scope>IDENTIFICATION</scope>
</reference>
<evidence type="ECO:0000259" key="6">
    <source>
        <dbReference type="Pfam" id="PF09320"/>
    </source>
</evidence>
<evidence type="ECO:0000313" key="7">
    <source>
        <dbReference type="Ensembl" id="ENSPMGP00000004694.1"/>
    </source>
</evidence>
<name>A0A3B3ZJL9_9GOBI</name>
<evidence type="ECO:0000313" key="8">
    <source>
        <dbReference type="Proteomes" id="UP000261520"/>
    </source>
</evidence>
<organism evidence="7 8">
    <name type="scientific">Periophthalmus magnuspinnatus</name>
    <dbReference type="NCBI Taxonomy" id="409849"/>
    <lineage>
        <taxon>Eukaryota</taxon>
        <taxon>Metazoa</taxon>
        <taxon>Chordata</taxon>
        <taxon>Craniata</taxon>
        <taxon>Vertebrata</taxon>
        <taxon>Euteleostomi</taxon>
        <taxon>Actinopterygii</taxon>
        <taxon>Neopterygii</taxon>
        <taxon>Teleostei</taxon>
        <taxon>Neoteleostei</taxon>
        <taxon>Acanthomorphata</taxon>
        <taxon>Gobiaria</taxon>
        <taxon>Gobiiformes</taxon>
        <taxon>Gobioidei</taxon>
        <taxon>Gobiidae</taxon>
        <taxon>Oxudercinae</taxon>
        <taxon>Periophthalmus</taxon>
    </lineage>
</organism>
<dbReference type="PANTHER" id="PTHR43908">
    <property type="entry name" value="AT29763P-RELATED"/>
    <property type="match status" value="1"/>
</dbReference>
<dbReference type="GO" id="GO:0030544">
    <property type="term" value="F:Hsp70 protein binding"/>
    <property type="evidence" value="ECO:0007669"/>
    <property type="project" value="TreeGrafter"/>
</dbReference>
<evidence type="ECO:0000256" key="4">
    <source>
        <dbReference type="ARBA" id="ARBA00023136"/>
    </source>
</evidence>
<evidence type="ECO:0000256" key="5">
    <source>
        <dbReference type="ARBA" id="ARBA00023186"/>
    </source>
</evidence>
<dbReference type="Proteomes" id="UP000261520">
    <property type="component" value="Unplaced"/>
</dbReference>
<keyword evidence="2" id="KW-0812">Transmembrane</keyword>